<evidence type="ECO:0000313" key="2">
    <source>
        <dbReference type="EMBL" id="KRG69134.1"/>
    </source>
</evidence>
<protein>
    <submittedName>
        <fullName evidence="2">Uncharacterized protein</fullName>
    </submittedName>
</protein>
<dbReference type="STRING" id="344882.ABB29_12055"/>
<gene>
    <name evidence="2" type="ORF">ABB29_12055</name>
</gene>
<comment type="caution">
    <text evidence="2">The sequence shown here is derived from an EMBL/GenBank/DDBJ whole genome shotgun (WGS) entry which is preliminary data.</text>
</comment>
<dbReference type="PATRIC" id="fig|344882.3.peg.780"/>
<feature type="region of interest" description="Disordered" evidence="1">
    <location>
        <begin position="31"/>
        <end position="70"/>
    </location>
</feature>
<feature type="compositionally biased region" description="Basic and acidic residues" evidence="1">
    <location>
        <begin position="31"/>
        <end position="43"/>
    </location>
</feature>
<evidence type="ECO:0000313" key="3">
    <source>
        <dbReference type="Proteomes" id="UP000052052"/>
    </source>
</evidence>
<evidence type="ECO:0000256" key="1">
    <source>
        <dbReference type="SAM" id="MobiDB-lite"/>
    </source>
</evidence>
<proteinExistence type="predicted"/>
<sequence>MANNDLSRLSVPELEQHAAVMQSLADEGQREAARLQRAADRARKEIKRRRLSVAETNTNPPQGELHEQCA</sequence>
<keyword evidence="3" id="KW-1185">Reference proteome</keyword>
<dbReference type="EMBL" id="LDJL01000011">
    <property type="protein sequence ID" value="KRG69134.1"/>
    <property type="molecule type" value="Genomic_DNA"/>
</dbReference>
<dbReference type="Proteomes" id="UP000052052">
    <property type="component" value="Unassembled WGS sequence"/>
</dbReference>
<dbReference type="AlphaFoldDB" id="A0A0R0CTA8"/>
<name>A0A0R0CTA8_9GAMM</name>
<accession>A0A0R0CTA8</accession>
<dbReference type="RefSeq" id="WP_057659301.1">
    <property type="nucleotide sequence ID" value="NZ_LDJL01000011.1"/>
</dbReference>
<organism evidence="2 3">
    <name type="scientific">Pseudoxanthomonas dokdonensis</name>
    <dbReference type="NCBI Taxonomy" id="344882"/>
    <lineage>
        <taxon>Bacteria</taxon>
        <taxon>Pseudomonadati</taxon>
        <taxon>Pseudomonadota</taxon>
        <taxon>Gammaproteobacteria</taxon>
        <taxon>Lysobacterales</taxon>
        <taxon>Lysobacteraceae</taxon>
        <taxon>Pseudoxanthomonas</taxon>
    </lineage>
</organism>
<reference evidence="2 3" key="1">
    <citation type="submission" date="2015-05" db="EMBL/GenBank/DDBJ databases">
        <title>Genome sequencing and analysis of members of genus Stenotrophomonas.</title>
        <authorList>
            <person name="Patil P.P."/>
            <person name="Midha S."/>
            <person name="Patil P.B."/>
        </authorList>
    </citation>
    <scope>NUCLEOTIDE SEQUENCE [LARGE SCALE GENOMIC DNA]</scope>
    <source>
        <strain evidence="2 3">DSM 21858</strain>
    </source>
</reference>